<dbReference type="RefSeq" id="WP_176066938.1">
    <property type="nucleotide sequence ID" value="NZ_BJTG01000007.1"/>
</dbReference>
<evidence type="ECO:0000313" key="2">
    <source>
        <dbReference type="Proteomes" id="UP000503640"/>
    </source>
</evidence>
<organism evidence="1 2">
    <name type="scientific">Anaeromyxobacter diazotrophicus</name>
    <dbReference type="NCBI Taxonomy" id="2590199"/>
    <lineage>
        <taxon>Bacteria</taxon>
        <taxon>Pseudomonadati</taxon>
        <taxon>Myxococcota</taxon>
        <taxon>Myxococcia</taxon>
        <taxon>Myxococcales</taxon>
        <taxon>Cystobacterineae</taxon>
        <taxon>Anaeromyxobacteraceae</taxon>
        <taxon>Anaeromyxobacter</taxon>
    </lineage>
</organism>
<keyword evidence="2" id="KW-1185">Reference proteome</keyword>
<accession>A0A7I9VQ91</accession>
<dbReference type="Proteomes" id="UP000503640">
    <property type="component" value="Unassembled WGS sequence"/>
</dbReference>
<proteinExistence type="predicted"/>
<comment type="caution">
    <text evidence="1">The sequence shown here is derived from an EMBL/GenBank/DDBJ whole genome shotgun (WGS) entry which is preliminary data.</text>
</comment>
<name>A0A7I9VQ91_9BACT</name>
<reference evidence="2" key="1">
    <citation type="journal article" date="2020" name="Appl. Environ. Microbiol.">
        <title>Diazotrophic Anaeromyxobacter Isolates from Soils.</title>
        <authorList>
            <person name="Masuda Y."/>
            <person name="Yamanaka H."/>
            <person name="Xu Z.X."/>
            <person name="Shiratori Y."/>
            <person name="Aono T."/>
            <person name="Amachi S."/>
            <person name="Senoo K."/>
            <person name="Itoh H."/>
        </authorList>
    </citation>
    <scope>NUCLEOTIDE SEQUENCE [LARGE SCALE GENOMIC DNA]</scope>
    <source>
        <strain evidence="2">R267</strain>
    </source>
</reference>
<sequence length="68" mass="7337">MKETVQAINDLTRVVIALSGKFESRADAIRKLSDLGIPPTRIAAILAMEPKDVTSVISKAKKTKTNGK</sequence>
<dbReference type="EMBL" id="BJTG01000007">
    <property type="protein sequence ID" value="GEJ58418.1"/>
    <property type="molecule type" value="Genomic_DNA"/>
</dbReference>
<protein>
    <submittedName>
        <fullName evidence="1">Uncharacterized protein</fullName>
    </submittedName>
</protein>
<evidence type="ECO:0000313" key="1">
    <source>
        <dbReference type="EMBL" id="GEJ58418.1"/>
    </source>
</evidence>
<dbReference type="AlphaFoldDB" id="A0A7I9VQ91"/>
<gene>
    <name evidence="1" type="ORF">AMYX_31590</name>
</gene>